<comment type="caution">
    <text evidence="1">The sequence shown here is derived from an EMBL/GenBank/DDBJ whole genome shotgun (WGS) entry which is preliminary data.</text>
</comment>
<sequence length="131" mass="15239">MTRDETDNGLAEYQIPDIWQATRPECRISDYRIFRPLEQIQKRAISLYVAEHDTLSNLTIQQWGPMEQCINLLRNNENYSSDLSCMSETIPHISALKKYLDKTETAQRTPNLTRVRASLKTEMESLFKSLA</sequence>
<gene>
    <name evidence="1" type="ORF">EVAR_40616_1</name>
</gene>
<accession>A0A4C1XIY8</accession>
<keyword evidence="2" id="KW-1185">Reference proteome</keyword>
<dbReference type="EMBL" id="BGZK01000833">
    <property type="protein sequence ID" value="GBP62165.1"/>
    <property type="molecule type" value="Genomic_DNA"/>
</dbReference>
<dbReference type="OrthoDB" id="1607513at2759"/>
<dbReference type="AlphaFoldDB" id="A0A4C1XIY8"/>
<reference evidence="1 2" key="1">
    <citation type="journal article" date="2019" name="Commun. Biol.">
        <title>The bagworm genome reveals a unique fibroin gene that provides high tensile strength.</title>
        <authorList>
            <person name="Kono N."/>
            <person name="Nakamura H."/>
            <person name="Ohtoshi R."/>
            <person name="Tomita M."/>
            <person name="Numata K."/>
            <person name="Arakawa K."/>
        </authorList>
    </citation>
    <scope>NUCLEOTIDE SEQUENCE [LARGE SCALE GENOMIC DNA]</scope>
</reference>
<evidence type="ECO:0000313" key="1">
    <source>
        <dbReference type="EMBL" id="GBP62165.1"/>
    </source>
</evidence>
<name>A0A4C1XIY8_EUMVA</name>
<proteinExistence type="predicted"/>
<dbReference type="Proteomes" id="UP000299102">
    <property type="component" value="Unassembled WGS sequence"/>
</dbReference>
<protein>
    <submittedName>
        <fullName evidence="1">Uncharacterized protein</fullName>
    </submittedName>
</protein>
<organism evidence="1 2">
    <name type="scientific">Eumeta variegata</name>
    <name type="common">Bagworm moth</name>
    <name type="synonym">Eumeta japonica</name>
    <dbReference type="NCBI Taxonomy" id="151549"/>
    <lineage>
        <taxon>Eukaryota</taxon>
        <taxon>Metazoa</taxon>
        <taxon>Ecdysozoa</taxon>
        <taxon>Arthropoda</taxon>
        <taxon>Hexapoda</taxon>
        <taxon>Insecta</taxon>
        <taxon>Pterygota</taxon>
        <taxon>Neoptera</taxon>
        <taxon>Endopterygota</taxon>
        <taxon>Lepidoptera</taxon>
        <taxon>Glossata</taxon>
        <taxon>Ditrysia</taxon>
        <taxon>Tineoidea</taxon>
        <taxon>Psychidae</taxon>
        <taxon>Oiketicinae</taxon>
        <taxon>Eumeta</taxon>
    </lineage>
</organism>
<evidence type="ECO:0000313" key="2">
    <source>
        <dbReference type="Proteomes" id="UP000299102"/>
    </source>
</evidence>